<feature type="domain" description="SGNH" evidence="2">
    <location>
        <begin position="393"/>
        <end position="630"/>
    </location>
</feature>
<proteinExistence type="predicted"/>
<dbReference type="EMBL" id="CP041690">
    <property type="protein sequence ID" value="QEE21464.1"/>
    <property type="molecule type" value="Genomic_DNA"/>
</dbReference>
<dbReference type="InterPro" id="IPR043968">
    <property type="entry name" value="SGNH"/>
</dbReference>
<reference evidence="3 4" key="1">
    <citation type="journal article" date="2015" name="Int. J. Syst. Evol. Microbiol.">
        <title>Youhaiella tibetensis gen. nov., sp. nov., isolated from subsurface sediment.</title>
        <authorList>
            <person name="Wang Y.X."/>
            <person name="Huang F.Q."/>
            <person name="Nogi Y."/>
            <person name="Pang S.J."/>
            <person name="Wang P.K."/>
            <person name="Lv J."/>
        </authorList>
    </citation>
    <scope>NUCLEOTIDE SEQUENCE [LARGE SCALE GENOMIC DNA]</scope>
    <source>
        <strain evidence="4">fig4</strain>
    </source>
</reference>
<dbReference type="RefSeq" id="WP_147656719.1">
    <property type="nucleotide sequence ID" value="NZ_BMFM01000001.1"/>
</dbReference>
<keyword evidence="4" id="KW-1185">Reference proteome</keyword>
<gene>
    <name evidence="3" type="ORF">FNA67_15275</name>
</gene>
<evidence type="ECO:0000313" key="3">
    <source>
        <dbReference type="EMBL" id="QEE21464.1"/>
    </source>
</evidence>
<dbReference type="GO" id="GO:0016020">
    <property type="term" value="C:membrane"/>
    <property type="evidence" value="ECO:0007669"/>
    <property type="project" value="TreeGrafter"/>
</dbReference>
<keyword evidence="3" id="KW-0808">Transferase</keyword>
<dbReference type="KEGG" id="yti:FNA67_15275"/>
<accession>A0A5B9DSZ2</accession>
<evidence type="ECO:0000313" key="4">
    <source>
        <dbReference type="Proteomes" id="UP000321062"/>
    </source>
</evidence>
<dbReference type="PANTHER" id="PTHR23028">
    <property type="entry name" value="ACETYLTRANSFERASE"/>
    <property type="match status" value="1"/>
</dbReference>
<feature type="domain" description="Acyltransferase 3" evidence="1">
    <location>
        <begin position="10"/>
        <end position="329"/>
    </location>
</feature>
<dbReference type="Proteomes" id="UP000321062">
    <property type="component" value="Chromosome"/>
</dbReference>
<dbReference type="Pfam" id="PF01757">
    <property type="entry name" value="Acyl_transf_3"/>
    <property type="match status" value="1"/>
</dbReference>
<dbReference type="GO" id="GO:0009103">
    <property type="term" value="P:lipopolysaccharide biosynthetic process"/>
    <property type="evidence" value="ECO:0007669"/>
    <property type="project" value="TreeGrafter"/>
</dbReference>
<dbReference type="AlphaFoldDB" id="A0A5B9DSZ2"/>
<evidence type="ECO:0000259" key="1">
    <source>
        <dbReference type="Pfam" id="PF01757"/>
    </source>
</evidence>
<evidence type="ECO:0000259" key="2">
    <source>
        <dbReference type="Pfam" id="PF19040"/>
    </source>
</evidence>
<keyword evidence="3" id="KW-0012">Acyltransferase</keyword>
<name>A0A5B9DSZ2_9HYPH</name>
<organism evidence="3 4">
    <name type="scientific">Paradevosia tibetensis</name>
    <dbReference type="NCBI Taxonomy" id="1447062"/>
    <lineage>
        <taxon>Bacteria</taxon>
        <taxon>Pseudomonadati</taxon>
        <taxon>Pseudomonadota</taxon>
        <taxon>Alphaproteobacteria</taxon>
        <taxon>Hyphomicrobiales</taxon>
        <taxon>Devosiaceae</taxon>
        <taxon>Paradevosia</taxon>
    </lineage>
</organism>
<dbReference type="OrthoDB" id="9796461at2"/>
<dbReference type="Pfam" id="PF19040">
    <property type="entry name" value="SGNH"/>
    <property type="match status" value="1"/>
</dbReference>
<dbReference type="InterPro" id="IPR050879">
    <property type="entry name" value="Acyltransferase_3"/>
</dbReference>
<dbReference type="GO" id="GO:0016747">
    <property type="term" value="F:acyltransferase activity, transferring groups other than amino-acyl groups"/>
    <property type="evidence" value="ECO:0007669"/>
    <property type="project" value="InterPro"/>
</dbReference>
<dbReference type="PANTHER" id="PTHR23028:SF53">
    <property type="entry name" value="ACYL_TRANSF_3 DOMAIN-CONTAINING PROTEIN"/>
    <property type="match status" value="1"/>
</dbReference>
<sequence length="664" mass="72312">MGISTIYRRDIDGLRAVAVLGVVAYHFGASWLPGGFTGVDVFFVISGFVITAKLRREIACGEFSIFGFYEGRVRRILPALLTMLGVSLVLGWFLLMPGDYQDLGASAAYSAFGLGNLFFYGNTGYFDQAADLQPLLHTWSLGVEEQFYFVWPLLLLAGITFVRSHRRLIAILSVGLVAAFAYAVRKVGSDPTAAFYLPAPRAWELGLGAIIAFAPPLRNRALAETGNVIGIFLIATSFIAINSEMPFPGATALPACVGAALLVWPKATCYTAKILGMRLAVAIGLISYSLYLWHWPVLVFYRHYKGGAFPSGFEIVALAATTFSLAYLSWRFIEKPFRHKGSSSRTAVAVALATAALVAVPSLVVAQQSGFETRVPPETMGLSSLKAMWEWDCKTQYFPPLGGDYCVFGATVEEAKSFGIVWGDSHAEHAAALIEGVAQDNGIAFALLNNCPAALGASVRRVRADVPNYESLCADRRAAALRGLSDPRLRYMVLAGSWNPFSRFVSSETFPQKGRELVVAGLDELLGTVKRRDVSFILLDQVPTFDRDPVACHIAEVSGLIRSRCTDLGYRGYNASAIVQPKRFPGFDALARRYPFLTVVHPRDALCSDELQTCETEIDGELIFRDGNHLRRNLSPKARKDLAEHIGLADAIRSTVSLAGGSKL</sequence>
<protein>
    <submittedName>
        <fullName evidence="3">Acyltransferase</fullName>
    </submittedName>
</protein>
<dbReference type="InterPro" id="IPR002656">
    <property type="entry name" value="Acyl_transf_3_dom"/>
</dbReference>